<gene>
    <name evidence="3" type="ORF">Rsub_02027</name>
</gene>
<evidence type="ECO:0000259" key="2">
    <source>
        <dbReference type="PROSITE" id="PS50405"/>
    </source>
</evidence>
<dbReference type="InParanoid" id="A0A2V0NXB1"/>
<comment type="caution">
    <text evidence="3">The sequence shown here is derived from an EMBL/GenBank/DDBJ whole genome shotgun (WGS) entry which is preliminary data.</text>
</comment>
<dbReference type="PROSITE" id="PS50404">
    <property type="entry name" value="GST_NTER"/>
    <property type="match status" value="1"/>
</dbReference>
<dbReference type="InterPro" id="IPR036282">
    <property type="entry name" value="Glutathione-S-Trfase_C_sf"/>
</dbReference>
<dbReference type="Pfam" id="PF13410">
    <property type="entry name" value="GST_C_2"/>
    <property type="match status" value="1"/>
</dbReference>
<reference evidence="3 4" key="1">
    <citation type="journal article" date="2018" name="Sci. Rep.">
        <title>Raphidocelis subcapitata (=Pseudokirchneriella subcapitata) provides an insight into genome evolution and environmental adaptations in the Sphaeropleales.</title>
        <authorList>
            <person name="Suzuki S."/>
            <person name="Yamaguchi H."/>
            <person name="Nakajima N."/>
            <person name="Kawachi M."/>
        </authorList>
    </citation>
    <scope>NUCLEOTIDE SEQUENCE [LARGE SCALE GENOMIC DNA]</scope>
    <source>
        <strain evidence="3 4">NIES-35</strain>
    </source>
</reference>
<dbReference type="Proteomes" id="UP000247498">
    <property type="component" value="Unassembled WGS sequence"/>
</dbReference>
<organism evidence="3 4">
    <name type="scientific">Raphidocelis subcapitata</name>
    <dbReference type="NCBI Taxonomy" id="307507"/>
    <lineage>
        <taxon>Eukaryota</taxon>
        <taxon>Viridiplantae</taxon>
        <taxon>Chlorophyta</taxon>
        <taxon>core chlorophytes</taxon>
        <taxon>Chlorophyceae</taxon>
        <taxon>CS clade</taxon>
        <taxon>Sphaeropleales</taxon>
        <taxon>Selenastraceae</taxon>
        <taxon>Raphidocelis</taxon>
    </lineage>
</organism>
<dbReference type="GO" id="GO:0004364">
    <property type="term" value="F:glutathione transferase activity"/>
    <property type="evidence" value="ECO:0007669"/>
    <property type="project" value="InterPro"/>
</dbReference>
<dbReference type="FunCoup" id="A0A2V0NXB1">
    <property type="interactions" value="250"/>
</dbReference>
<dbReference type="PROSITE" id="PS50405">
    <property type="entry name" value="GST_CTER"/>
    <property type="match status" value="1"/>
</dbReference>
<dbReference type="Gene3D" id="3.40.30.10">
    <property type="entry name" value="Glutaredoxin"/>
    <property type="match status" value="1"/>
</dbReference>
<protein>
    <submittedName>
        <fullName evidence="3">TCHQD class glutathione S-transferase</fullName>
    </submittedName>
</protein>
<dbReference type="PANTHER" id="PTHR45374:SF2">
    <property type="entry name" value="TCHQD CLASS GLUTATHIONE S-TRANSFERASE"/>
    <property type="match status" value="1"/>
</dbReference>
<name>A0A2V0NXB1_9CHLO</name>
<dbReference type="PANTHER" id="PTHR45374">
    <property type="entry name" value="GLUTATHIONE S-TRANSFERASE TCHQD"/>
    <property type="match status" value="1"/>
</dbReference>
<dbReference type="SFLD" id="SFLDS00019">
    <property type="entry name" value="Glutathione_Transferase_(cytos"/>
    <property type="match status" value="1"/>
</dbReference>
<evidence type="ECO:0000259" key="1">
    <source>
        <dbReference type="PROSITE" id="PS50404"/>
    </source>
</evidence>
<dbReference type="AlphaFoldDB" id="A0A2V0NXB1"/>
<accession>A0A2V0NXB1</accession>
<dbReference type="InterPro" id="IPR044617">
    <property type="entry name" value="TCHQD"/>
</dbReference>
<proteinExistence type="predicted"/>
<dbReference type="SUPFAM" id="SSF52833">
    <property type="entry name" value="Thioredoxin-like"/>
    <property type="match status" value="1"/>
</dbReference>
<dbReference type="InterPro" id="IPR040079">
    <property type="entry name" value="Glutathione_S-Trfase"/>
</dbReference>
<dbReference type="STRING" id="307507.A0A2V0NXB1"/>
<dbReference type="InterPro" id="IPR010987">
    <property type="entry name" value="Glutathione-S-Trfase_C-like"/>
</dbReference>
<feature type="domain" description="GST C-terminal" evidence="2">
    <location>
        <begin position="126"/>
        <end position="258"/>
    </location>
</feature>
<keyword evidence="3" id="KW-0808">Transferase</keyword>
<sequence length="275" mass="29087">MADAGPYTLFDHPLAFHPGKARLALVEKQVPFNSKVINLFNGDSLKPDYLKVNPAGTVPALAAADGRVLCTQSREIVEFVDKLGGAPLGGAGADRKLVASWIAKVDAWDGNLYAAGNAPSAAKLLGSITAFKIKFAEARAKENPELAGTYAKKIAGMKAADAEGRDAAAVEANRRQLAALLDEAEAQLTKTPFLAGSDYSMADVMMTPVIFRTGVAGQTKDLLAPRPKVSDYWDRLKARPSYQKVFGPALSGATAAGLILPAVAKAWLASWTGRY</sequence>
<dbReference type="SFLD" id="SFLDG00358">
    <property type="entry name" value="Main_(cytGST)"/>
    <property type="match status" value="1"/>
</dbReference>
<dbReference type="EMBL" id="BDRX01000010">
    <property type="protein sequence ID" value="GBF89455.1"/>
    <property type="molecule type" value="Genomic_DNA"/>
</dbReference>
<evidence type="ECO:0000313" key="3">
    <source>
        <dbReference type="EMBL" id="GBF89455.1"/>
    </source>
</evidence>
<dbReference type="SUPFAM" id="SSF47616">
    <property type="entry name" value="GST C-terminal domain-like"/>
    <property type="match status" value="1"/>
</dbReference>
<dbReference type="InterPro" id="IPR004045">
    <property type="entry name" value="Glutathione_S-Trfase_N"/>
</dbReference>
<dbReference type="Gene3D" id="1.20.1050.10">
    <property type="match status" value="1"/>
</dbReference>
<dbReference type="InterPro" id="IPR036249">
    <property type="entry name" value="Thioredoxin-like_sf"/>
</dbReference>
<dbReference type="Pfam" id="PF13409">
    <property type="entry name" value="GST_N_2"/>
    <property type="match status" value="1"/>
</dbReference>
<evidence type="ECO:0000313" key="4">
    <source>
        <dbReference type="Proteomes" id="UP000247498"/>
    </source>
</evidence>
<dbReference type="OrthoDB" id="418495at2759"/>
<keyword evidence="4" id="KW-1185">Reference proteome</keyword>
<feature type="domain" description="GST N-terminal" evidence="1">
    <location>
        <begin position="5"/>
        <end position="88"/>
    </location>
</feature>